<comment type="caution">
    <text evidence="2">The sequence shown here is derived from an EMBL/GenBank/DDBJ whole genome shotgun (WGS) entry which is preliminary data.</text>
</comment>
<keyword evidence="1" id="KW-1133">Transmembrane helix</keyword>
<sequence>MKVAVLEVRYSGGLDLTDHVVVQTSSRLSLSPRLSALLGILEKSERQISMRVEVDGVSYRVERKQDGEYVVGARLSLGERWLSRLRLFEAPTESQRRLNGQFAHLLSAWALIGAGYLVHATKAWDLRVIIETVLLCFTSLTLFVVGHICFSDVHRSNR</sequence>
<proteinExistence type="predicted"/>
<evidence type="ECO:0000313" key="2">
    <source>
        <dbReference type="EMBL" id="SAL00449.1"/>
    </source>
</evidence>
<keyword evidence="3" id="KW-1185">Reference proteome</keyword>
<evidence type="ECO:0000313" key="3">
    <source>
        <dbReference type="Proteomes" id="UP000071859"/>
    </source>
</evidence>
<keyword evidence="1" id="KW-0472">Membrane</keyword>
<organism evidence="2 3">
    <name type="scientific">Caballeronia calidae</name>
    <dbReference type="NCBI Taxonomy" id="1777139"/>
    <lineage>
        <taxon>Bacteria</taxon>
        <taxon>Pseudomonadati</taxon>
        <taxon>Pseudomonadota</taxon>
        <taxon>Betaproteobacteria</taxon>
        <taxon>Burkholderiales</taxon>
        <taxon>Burkholderiaceae</taxon>
        <taxon>Caballeronia</taxon>
    </lineage>
</organism>
<name>A0A158E0P9_9BURK</name>
<feature type="transmembrane region" description="Helical" evidence="1">
    <location>
        <begin position="102"/>
        <end position="120"/>
    </location>
</feature>
<dbReference type="EMBL" id="FCOX02000042">
    <property type="protein sequence ID" value="SAL00449.1"/>
    <property type="molecule type" value="Genomic_DNA"/>
</dbReference>
<gene>
    <name evidence="2" type="ORF">AWB78_05946</name>
</gene>
<protein>
    <submittedName>
        <fullName evidence="2">Uncharacterized protein</fullName>
    </submittedName>
</protein>
<dbReference type="AlphaFoldDB" id="A0A158E0P9"/>
<accession>A0A158E0P9</accession>
<evidence type="ECO:0000256" key="1">
    <source>
        <dbReference type="SAM" id="Phobius"/>
    </source>
</evidence>
<dbReference type="RefSeq" id="WP_062609845.1">
    <property type="nucleotide sequence ID" value="NZ_FCOX02000042.1"/>
</dbReference>
<dbReference type="OrthoDB" id="9006081at2"/>
<dbReference type="Proteomes" id="UP000071859">
    <property type="component" value="Unassembled WGS sequence"/>
</dbReference>
<reference evidence="2" key="1">
    <citation type="submission" date="2016-01" db="EMBL/GenBank/DDBJ databases">
        <authorList>
            <person name="Peeters C."/>
        </authorList>
    </citation>
    <scope>NUCLEOTIDE SEQUENCE</scope>
    <source>
        <strain evidence="2">LMG 29321</strain>
    </source>
</reference>
<feature type="transmembrane region" description="Helical" evidence="1">
    <location>
        <begin position="126"/>
        <end position="150"/>
    </location>
</feature>
<keyword evidence="1" id="KW-0812">Transmembrane</keyword>